<evidence type="ECO:0000256" key="1">
    <source>
        <dbReference type="SAM" id="SignalP"/>
    </source>
</evidence>
<sequence length="176" mass="19483">MPRSTPRRRPLLVALAALLCAPALTGAASYSNTFDARVLAAHNAERAALGIPPLRWNPELVGSAHAWGQYLATTGRFEHAPERRIDPEGENLWAGTRGYYTPEAMVGGWAREKRYFKPGAFPNNSTTGRVADVGHYTQLMWRDTVEVGCALARGHDEDVLVCRYKNAGNYRGERPF</sequence>
<evidence type="ECO:0000313" key="4">
    <source>
        <dbReference type="EMBL" id="MBB6505593.1"/>
    </source>
</evidence>
<evidence type="ECO:0000313" key="3">
    <source>
        <dbReference type="EMBL" id="MBB5725367.1"/>
    </source>
</evidence>
<name>A0A7X0MQK6_9SPHN</name>
<dbReference type="Proteomes" id="UP000560131">
    <property type="component" value="Unassembled WGS sequence"/>
</dbReference>
<accession>A0A7X0MQK6</accession>
<dbReference type="PRINTS" id="PR00837">
    <property type="entry name" value="V5TPXLIKE"/>
</dbReference>
<dbReference type="PANTHER" id="PTHR10334">
    <property type="entry name" value="CYSTEINE-RICH SECRETORY PROTEIN-RELATED"/>
    <property type="match status" value="1"/>
</dbReference>
<evidence type="ECO:0000313" key="5">
    <source>
        <dbReference type="Proteomes" id="UP000522313"/>
    </source>
</evidence>
<feature type="chain" id="PRO_5044441156" description="SCP domain-containing protein" evidence="1">
    <location>
        <begin position="28"/>
        <end position="176"/>
    </location>
</feature>
<organism evidence="4 5">
    <name type="scientific">Sphingomonas endophytica</name>
    <dbReference type="NCBI Taxonomy" id="869719"/>
    <lineage>
        <taxon>Bacteria</taxon>
        <taxon>Pseudomonadati</taxon>
        <taxon>Pseudomonadota</taxon>
        <taxon>Alphaproteobacteria</taxon>
        <taxon>Sphingomonadales</taxon>
        <taxon>Sphingomonadaceae</taxon>
        <taxon>Sphingomonas</taxon>
    </lineage>
</organism>
<dbReference type="PROSITE" id="PS01009">
    <property type="entry name" value="CRISP_1"/>
    <property type="match status" value="1"/>
</dbReference>
<dbReference type="InterPro" id="IPR018244">
    <property type="entry name" value="Allrgn_V5/Tpx1_CS"/>
</dbReference>
<feature type="signal peptide" evidence="1">
    <location>
        <begin position="1"/>
        <end position="27"/>
    </location>
</feature>
<reference evidence="3 6" key="1">
    <citation type="submission" date="2020-08" db="EMBL/GenBank/DDBJ databases">
        <title>Genomic Encyclopedia of Type Strains, Phase IV (KMG-IV): sequencing the most valuable type-strain genomes for metagenomic binning, comparative biology and taxonomic classification.</title>
        <authorList>
            <person name="Goeker M."/>
        </authorList>
    </citation>
    <scope>NUCLEOTIDE SEQUENCE [LARGE SCALE GENOMIC DNA]</scope>
    <source>
        <strain evidence="3 6">DSM 101535</strain>
    </source>
</reference>
<dbReference type="Proteomes" id="UP000522313">
    <property type="component" value="Unassembled WGS sequence"/>
</dbReference>
<keyword evidence="1" id="KW-0732">Signal</keyword>
<evidence type="ECO:0000313" key="6">
    <source>
        <dbReference type="Proteomes" id="UP000560131"/>
    </source>
</evidence>
<feature type="domain" description="SCP" evidence="2">
    <location>
        <begin position="33"/>
        <end position="172"/>
    </location>
</feature>
<dbReference type="InterPro" id="IPR002413">
    <property type="entry name" value="V5_allergen-like"/>
</dbReference>
<dbReference type="InterPro" id="IPR014044">
    <property type="entry name" value="CAP_dom"/>
</dbReference>
<dbReference type="EMBL" id="JACIJN010000003">
    <property type="protein sequence ID" value="MBB5725367.1"/>
    <property type="molecule type" value="Genomic_DNA"/>
</dbReference>
<dbReference type="EMBL" id="JACHBT010000013">
    <property type="protein sequence ID" value="MBB6505593.1"/>
    <property type="molecule type" value="Genomic_DNA"/>
</dbReference>
<dbReference type="GO" id="GO:0005576">
    <property type="term" value="C:extracellular region"/>
    <property type="evidence" value="ECO:0007669"/>
    <property type="project" value="InterPro"/>
</dbReference>
<dbReference type="Gene3D" id="3.40.33.10">
    <property type="entry name" value="CAP"/>
    <property type="match status" value="1"/>
</dbReference>
<keyword evidence="6" id="KW-1185">Reference proteome</keyword>
<reference evidence="4 5" key="3">
    <citation type="submission" date="2020-08" db="EMBL/GenBank/DDBJ databases">
        <authorList>
            <person name="Partida-Martinez L."/>
            <person name="Huntemann M."/>
            <person name="Clum A."/>
            <person name="Wang J."/>
            <person name="Palaniappan K."/>
            <person name="Ritter S."/>
            <person name="Chen I.-M."/>
            <person name="Stamatis D."/>
            <person name="Reddy T."/>
            <person name="O'Malley R."/>
            <person name="Daum C."/>
            <person name="Shapiro N."/>
            <person name="Ivanova N."/>
            <person name="Kyrpides N."/>
            <person name="Woyke T."/>
        </authorList>
    </citation>
    <scope>NUCLEOTIDE SEQUENCE [LARGE SCALE GENOMIC DNA]</scope>
    <source>
        <strain evidence="4 5">AS3.13</strain>
    </source>
</reference>
<dbReference type="InterPro" id="IPR001283">
    <property type="entry name" value="CRISP-related"/>
</dbReference>
<reference evidence="4 5" key="2">
    <citation type="submission" date="2020-08" db="EMBL/GenBank/DDBJ databases">
        <title>The Agave Microbiome: Exploring the role of microbial communities in plant adaptations to desert environments.</title>
        <authorList>
            <person name="Partida-Martinez L.P."/>
        </authorList>
    </citation>
    <scope>NUCLEOTIDE SEQUENCE [LARGE SCALE GENOMIC DNA]</scope>
    <source>
        <strain evidence="4 5">AS3.13</strain>
    </source>
</reference>
<proteinExistence type="predicted"/>
<dbReference type="Pfam" id="PF00188">
    <property type="entry name" value="CAP"/>
    <property type="match status" value="1"/>
</dbReference>
<dbReference type="RefSeq" id="WP_184034753.1">
    <property type="nucleotide sequence ID" value="NZ_BAABAR010000001.1"/>
</dbReference>
<dbReference type="SUPFAM" id="SSF55797">
    <property type="entry name" value="PR-1-like"/>
    <property type="match status" value="1"/>
</dbReference>
<gene>
    <name evidence="4" type="ORF">F4693_002585</name>
    <name evidence="3" type="ORF">FHS97_001283</name>
</gene>
<evidence type="ECO:0000259" key="2">
    <source>
        <dbReference type="SMART" id="SM00198"/>
    </source>
</evidence>
<protein>
    <recommendedName>
        <fullName evidence="2">SCP domain-containing protein</fullName>
    </recommendedName>
</protein>
<dbReference type="SMART" id="SM00198">
    <property type="entry name" value="SCP"/>
    <property type="match status" value="1"/>
</dbReference>
<dbReference type="InterPro" id="IPR035940">
    <property type="entry name" value="CAP_sf"/>
</dbReference>
<dbReference type="AlphaFoldDB" id="A0A7X0MQK6"/>
<comment type="caution">
    <text evidence="4">The sequence shown here is derived from an EMBL/GenBank/DDBJ whole genome shotgun (WGS) entry which is preliminary data.</text>
</comment>
<dbReference type="PRINTS" id="PR00838">
    <property type="entry name" value="V5ALLERGEN"/>
</dbReference>